<dbReference type="Proteomes" id="UP000295511">
    <property type="component" value="Unassembled WGS sequence"/>
</dbReference>
<dbReference type="GO" id="GO:0005524">
    <property type="term" value="F:ATP binding"/>
    <property type="evidence" value="ECO:0007669"/>
    <property type="project" value="UniProtKB-KW"/>
</dbReference>
<dbReference type="InterPro" id="IPR003593">
    <property type="entry name" value="AAA+_ATPase"/>
</dbReference>
<gene>
    <name evidence="6" type="ORF">E1809_21080</name>
</gene>
<keyword evidence="1" id="KW-0813">Transport</keyword>
<keyword evidence="3" id="KW-0547">Nucleotide-binding</keyword>
<dbReference type="CDD" id="cd03216">
    <property type="entry name" value="ABC_Carb_Monos_I"/>
    <property type="match status" value="1"/>
</dbReference>
<dbReference type="InterPro" id="IPR050107">
    <property type="entry name" value="ABC_carbohydrate_import_ATPase"/>
</dbReference>
<dbReference type="Gene3D" id="3.40.50.300">
    <property type="entry name" value="P-loop containing nucleotide triphosphate hydrolases"/>
    <property type="match status" value="2"/>
</dbReference>
<dbReference type="Pfam" id="PF00005">
    <property type="entry name" value="ABC_tran"/>
    <property type="match status" value="2"/>
</dbReference>
<dbReference type="AlphaFoldDB" id="A0A4R5K9Z1"/>
<dbReference type="EMBL" id="SMRU01000031">
    <property type="protein sequence ID" value="TDF91258.1"/>
    <property type="molecule type" value="Genomic_DNA"/>
</dbReference>
<dbReference type="PROSITE" id="PS00211">
    <property type="entry name" value="ABC_TRANSPORTER_1"/>
    <property type="match status" value="1"/>
</dbReference>
<dbReference type="SUPFAM" id="SSF52540">
    <property type="entry name" value="P-loop containing nucleoside triphosphate hydrolases"/>
    <property type="match status" value="2"/>
</dbReference>
<dbReference type="RefSeq" id="WP_133206216.1">
    <property type="nucleotide sequence ID" value="NZ_SMRU01000031.1"/>
</dbReference>
<dbReference type="PROSITE" id="PS50893">
    <property type="entry name" value="ABC_TRANSPORTER_2"/>
    <property type="match status" value="2"/>
</dbReference>
<dbReference type="CDD" id="cd03215">
    <property type="entry name" value="ABC_Carb_Monos_II"/>
    <property type="match status" value="1"/>
</dbReference>
<evidence type="ECO:0000256" key="1">
    <source>
        <dbReference type="ARBA" id="ARBA00022448"/>
    </source>
</evidence>
<evidence type="ECO:0000256" key="2">
    <source>
        <dbReference type="ARBA" id="ARBA00022737"/>
    </source>
</evidence>
<dbReference type="PANTHER" id="PTHR43790">
    <property type="entry name" value="CARBOHYDRATE TRANSPORT ATP-BINDING PROTEIN MG119-RELATED"/>
    <property type="match status" value="1"/>
</dbReference>
<protein>
    <submittedName>
        <fullName evidence="6">Sugar ABC transporter ATP-binding protein</fullName>
    </submittedName>
</protein>
<comment type="caution">
    <text evidence="6">The sequence shown here is derived from an EMBL/GenBank/DDBJ whole genome shotgun (WGS) entry which is preliminary data.</text>
</comment>
<dbReference type="InterPro" id="IPR017871">
    <property type="entry name" value="ABC_transporter-like_CS"/>
</dbReference>
<keyword evidence="4 6" id="KW-0067">ATP-binding</keyword>
<evidence type="ECO:0000256" key="4">
    <source>
        <dbReference type="ARBA" id="ARBA00022840"/>
    </source>
</evidence>
<reference evidence="6 7" key="1">
    <citation type="submission" date="2019-03" db="EMBL/GenBank/DDBJ databases">
        <title>Whole genome sequence of Arthrobacter sp JH1-1.</title>
        <authorList>
            <person name="Trinh H.N."/>
        </authorList>
    </citation>
    <scope>NUCLEOTIDE SEQUENCE [LARGE SCALE GENOMIC DNA]</scope>
    <source>
        <strain evidence="6 7">JH1-1</strain>
    </source>
</reference>
<dbReference type="GO" id="GO:0016887">
    <property type="term" value="F:ATP hydrolysis activity"/>
    <property type="evidence" value="ECO:0007669"/>
    <property type="project" value="InterPro"/>
</dbReference>
<proteinExistence type="predicted"/>
<sequence>MITSDTDVRTGSDALRIENLSKTFSGQRALNEVSFAVPRGKITALLGMNGSGKSTLIKVLAGVYQPDPGAALTIGGTAMPLPMTPRTAHEAGLRFLHQDVGLVDSLTIADNFAFVDRFRAPGTFGPISKRRQHEHVAATLEKFAISVHPGALVGSLNPTLRTMVGLARAFQDEEESGVQAFAKNIVVLDEPTASLPVEEVDTILTSLEELKANGGTVIYVSHRTEEVKRIADQLVILRDGKLVADEPIAELGVDDIVSRVVGKRLEKTRIPRRGLREGDVVLAAQGITGRRLRGVDLKVRSGEILGVAGLVGCGRSELIRILAGAQSPSSGHMELAGKSYAPDSPATAIAAGVSCVPQERRREGAVLPMSVRENITLGRLKTFTRNGALDGRKERNGALRLIEQFSVKPADPSRLIGLLSGGNQQKVVVARAAGFGGTALLLDEPTQGVDALAKQEIANIVRGLAADGLAVILASTDFEEFVGLCDRVLILDRGRLVAEATGEDINEEHLALLCAQQGAAA</sequence>
<feature type="domain" description="ABC transporter" evidence="5">
    <location>
        <begin position="15"/>
        <end position="264"/>
    </location>
</feature>
<evidence type="ECO:0000256" key="3">
    <source>
        <dbReference type="ARBA" id="ARBA00022741"/>
    </source>
</evidence>
<organism evidence="6 7">
    <name type="scientific">Arthrobacter terricola</name>
    <dbReference type="NCBI Taxonomy" id="2547396"/>
    <lineage>
        <taxon>Bacteria</taxon>
        <taxon>Bacillati</taxon>
        <taxon>Actinomycetota</taxon>
        <taxon>Actinomycetes</taxon>
        <taxon>Micrococcales</taxon>
        <taxon>Micrococcaceae</taxon>
        <taxon>Arthrobacter</taxon>
    </lineage>
</organism>
<dbReference type="InterPro" id="IPR027417">
    <property type="entry name" value="P-loop_NTPase"/>
</dbReference>
<dbReference type="SMART" id="SM00382">
    <property type="entry name" value="AAA"/>
    <property type="match status" value="2"/>
</dbReference>
<feature type="domain" description="ABC transporter" evidence="5">
    <location>
        <begin position="275"/>
        <end position="518"/>
    </location>
</feature>
<name>A0A4R5K9Z1_9MICC</name>
<keyword evidence="7" id="KW-1185">Reference proteome</keyword>
<accession>A0A4R5K9Z1</accession>
<dbReference type="InterPro" id="IPR003439">
    <property type="entry name" value="ABC_transporter-like_ATP-bd"/>
</dbReference>
<evidence type="ECO:0000259" key="5">
    <source>
        <dbReference type="PROSITE" id="PS50893"/>
    </source>
</evidence>
<dbReference type="OrthoDB" id="39350at2"/>
<dbReference type="PANTHER" id="PTHR43790:SF9">
    <property type="entry name" value="GALACTOFURANOSE TRANSPORTER ATP-BINDING PROTEIN YTFR"/>
    <property type="match status" value="1"/>
</dbReference>
<keyword evidence="2" id="KW-0677">Repeat</keyword>
<evidence type="ECO:0000313" key="7">
    <source>
        <dbReference type="Proteomes" id="UP000295511"/>
    </source>
</evidence>
<evidence type="ECO:0000313" key="6">
    <source>
        <dbReference type="EMBL" id="TDF91258.1"/>
    </source>
</evidence>